<dbReference type="EMBL" id="NHTK01000724">
    <property type="protein sequence ID" value="PPR05957.1"/>
    <property type="molecule type" value="Genomic_DNA"/>
</dbReference>
<accession>A0A409YSG8</accession>
<evidence type="ECO:0000313" key="3">
    <source>
        <dbReference type="Proteomes" id="UP000284842"/>
    </source>
</evidence>
<comment type="caution">
    <text evidence="2">The sequence shown here is derived from an EMBL/GenBank/DDBJ whole genome shotgun (WGS) entry which is preliminary data.</text>
</comment>
<feature type="region of interest" description="Disordered" evidence="1">
    <location>
        <begin position="76"/>
        <end position="226"/>
    </location>
</feature>
<proteinExistence type="predicted"/>
<organism evidence="2 3">
    <name type="scientific">Panaeolus cyanescens</name>
    <dbReference type="NCBI Taxonomy" id="181874"/>
    <lineage>
        <taxon>Eukaryota</taxon>
        <taxon>Fungi</taxon>
        <taxon>Dikarya</taxon>
        <taxon>Basidiomycota</taxon>
        <taxon>Agaricomycotina</taxon>
        <taxon>Agaricomycetes</taxon>
        <taxon>Agaricomycetidae</taxon>
        <taxon>Agaricales</taxon>
        <taxon>Agaricineae</taxon>
        <taxon>Galeropsidaceae</taxon>
        <taxon>Panaeolus</taxon>
    </lineage>
</organism>
<sequence>MDPFSRKETNGRIMGYRHRNYWTVYEKSGSKFIYNADFWYALAIYVRRMHEGKVGDDRYPLSLRKSHPVMQTRLTPEQSATMLPDPVPTEDNDGFEGIVEGQEQYPYYNSDPVPYVDDGQPGPSEMPPRPPSRSSTASSASSYNPPIPGSPALSHISQDEVPPDMNLDHTQDRPSSPEAGPSEPQAEQKQGHSKSKKSSSKKTSKKEPDSPWVNFLKGGSGRKRRT</sequence>
<feature type="compositionally biased region" description="Basic residues" evidence="1">
    <location>
        <begin position="191"/>
        <end position="204"/>
    </location>
</feature>
<name>A0A409YSG8_9AGAR</name>
<dbReference type="Proteomes" id="UP000284842">
    <property type="component" value="Unassembled WGS sequence"/>
</dbReference>
<evidence type="ECO:0000313" key="2">
    <source>
        <dbReference type="EMBL" id="PPR05957.1"/>
    </source>
</evidence>
<dbReference type="InParanoid" id="A0A409YSG8"/>
<dbReference type="OrthoDB" id="3110615at2759"/>
<dbReference type="AlphaFoldDB" id="A0A409YSG8"/>
<evidence type="ECO:0000256" key="1">
    <source>
        <dbReference type="SAM" id="MobiDB-lite"/>
    </source>
</evidence>
<feature type="compositionally biased region" description="Low complexity" evidence="1">
    <location>
        <begin position="132"/>
        <end position="144"/>
    </location>
</feature>
<reference evidence="2 3" key="1">
    <citation type="journal article" date="2018" name="Evol. Lett.">
        <title>Horizontal gene cluster transfer increased hallucinogenic mushroom diversity.</title>
        <authorList>
            <person name="Reynolds H.T."/>
            <person name="Vijayakumar V."/>
            <person name="Gluck-Thaler E."/>
            <person name="Korotkin H.B."/>
            <person name="Matheny P.B."/>
            <person name="Slot J.C."/>
        </authorList>
    </citation>
    <scope>NUCLEOTIDE SEQUENCE [LARGE SCALE GENOMIC DNA]</scope>
    <source>
        <strain evidence="2 3">2629</strain>
    </source>
</reference>
<gene>
    <name evidence="2" type="ORF">CVT24_004663</name>
</gene>
<keyword evidence="3" id="KW-1185">Reference proteome</keyword>
<protein>
    <submittedName>
        <fullName evidence="2">Uncharacterized protein</fullName>
    </submittedName>
</protein>